<organism evidence="2 3">
    <name type="scientific">Paenibacillus chondroitinus</name>
    <dbReference type="NCBI Taxonomy" id="59842"/>
    <lineage>
        <taxon>Bacteria</taxon>
        <taxon>Bacillati</taxon>
        <taxon>Bacillota</taxon>
        <taxon>Bacilli</taxon>
        <taxon>Bacillales</taxon>
        <taxon>Paenibacillaceae</taxon>
        <taxon>Paenibacillus</taxon>
    </lineage>
</organism>
<keyword evidence="3" id="KW-1185">Reference proteome</keyword>
<protein>
    <submittedName>
        <fullName evidence="2">Uncharacterized protein</fullName>
    </submittedName>
</protein>
<evidence type="ECO:0000313" key="3">
    <source>
        <dbReference type="Proteomes" id="UP001355653"/>
    </source>
</evidence>
<dbReference type="EMBL" id="JAROBY010000017">
    <property type="protein sequence ID" value="MEB4794623.1"/>
    <property type="molecule type" value="Genomic_DNA"/>
</dbReference>
<comment type="caution">
    <text evidence="2">The sequence shown here is derived from an EMBL/GenBank/DDBJ whole genome shotgun (WGS) entry which is preliminary data.</text>
</comment>
<keyword evidence="1" id="KW-0812">Transmembrane</keyword>
<proteinExistence type="predicted"/>
<accession>A0ABU6DA88</accession>
<reference evidence="2 3" key="1">
    <citation type="submission" date="2023-03" db="EMBL/GenBank/DDBJ databases">
        <title>Bacillus Genome Sequencing.</title>
        <authorList>
            <person name="Dunlap C."/>
        </authorList>
    </citation>
    <scope>NUCLEOTIDE SEQUENCE [LARGE SCALE GENOMIC DNA]</scope>
    <source>
        <strain evidence="2 3">NRS-1351</strain>
    </source>
</reference>
<dbReference type="Proteomes" id="UP001355653">
    <property type="component" value="Unassembled WGS sequence"/>
</dbReference>
<name>A0ABU6DA88_9BACL</name>
<feature type="transmembrane region" description="Helical" evidence="1">
    <location>
        <begin position="23"/>
        <end position="56"/>
    </location>
</feature>
<dbReference type="RefSeq" id="WP_127458306.1">
    <property type="nucleotide sequence ID" value="NZ_JAROBY010000017.1"/>
</dbReference>
<gene>
    <name evidence="2" type="ORF">P5G65_11990</name>
</gene>
<keyword evidence="1" id="KW-1133">Transmembrane helix</keyword>
<sequence>MSFGDTNKIHIGQMAFTMSINDVFLITAIISILALPCLALPCLALPCLALPLALFIGKVKKSGLTKV</sequence>
<evidence type="ECO:0000313" key="2">
    <source>
        <dbReference type="EMBL" id="MEB4794623.1"/>
    </source>
</evidence>
<evidence type="ECO:0000256" key="1">
    <source>
        <dbReference type="SAM" id="Phobius"/>
    </source>
</evidence>
<keyword evidence="1" id="KW-0472">Membrane</keyword>